<evidence type="ECO:0000313" key="1">
    <source>
        <dbReference type="EMBL" id="PHV70030.1"/>
    </source>
</evidence>
<evidence type="ECO:0000313" key="2">
    <source>
        <dbReference type="Proteomes" id="UP000224460"/>
    </source>
</evidence>
<dbReference type="Proteomes" id="UP000224460">
    <property type="component" value="Unassembled WGS sequence"/>
</dbReference>
<protein>
    <submittedName>
        <fullName evidence="1">Uncharacterized protein</fullName>
    </submittedName>
</protein>
<comment type="caution">
    <text evidence="1">The sequence shown here is derived from an EMBL/GenBank/DDBJ whole genome shotgun (WGS) entry which is preliminary data.</text>
</comment>
<accession>A0AC61DB96</accession>
<sequence>MIEGVKAGGYEAYQVIKNNTETVTAKTNPVNQIDIQHLLSTLKDYAYSEKSLEGVEEKLVEGLKNKFTISNEDIYKLQQNGYDLNLLYMAENNTSVFKSIHEGQGEEENKKQEQAARKVSEKVDTVKAAGANMYLYALQSHQSITLNSLYEANYKGNFKKVNATPSRQDVSKVLQMNGIKNIEANRWSASMLMEYGMEVNKQDILQLQNMHAAVEALDKQEEEQKAKEDVATGKEAGNRPLMQDNKVMYSPQNMKDIKEDLAQVDEEIIGELVDSGKEVTIDHIRATLFKNTELALKKHEAPTINEQTQLDEEVSYSPGRQAAIEKIKEQINTIRMKLTTEAAQRLSEKMPLESSQLADVALELTAIEDQMITEALRQAQIEPTDGNRVIMSQMMTAKEQMLENPEEVVHFQVATDEQAEIREVKAALDKYLENETPVEKRFGENIQRVEPQIEALLTTLGIEVTKVNKQAAKALIANGLEVTMENINRVQGTILKVNTFMEEMTPYKAATFIKEGLNPYHMTVDSILEGISHSQVEVLKGSIAEAIVALEEKGQINKEQKETMLGFYRILQGVNKNREEIVGYLFKNDLPLTIEKLQEAVHYIGKKSVIEVTVDETFGELEKVQKVRETAKEQIEGSREVIAKSIDIVKTLESMELPITEDSTEKLKRISALLYPIIKEQFKKEMGKFDGLSTLPDSFMEKLEVVKKVKPEIIEKMMEKDIPLTVSNIYWTEKLMKEPGLYEELLKEGKITKEEFPESFDELEGNLQQQKEEAIHQKEGAFQNGDMTGYKNYKQIEEMTELSRLFSDKEGLYHIPFYINGEQKMVTMYFNKKEQTNRESDTTTKAVMTYETKNLGVITTYIEFKEDTVSYRMKGENEQITSRLQNHAYFLEKLLGEVGYKVGRTDYKSEEVNEESNLVKQIIKTGNTLFEEIV</sequence>
<reference evidence="1" key="1">
    <citation type="submission" date="2017-10" db="EMBL/GenBank/DDBJ databases">
        <title>Genome sequence of cellulolytic Lachnospiraceae bacterium XHS1971 isolated from hotspring sediment.</title>
        <authorList>
            <person name="Vasudevan G."/>
            <person name="Joshi A.J."/>
            <person name="Hivarkar S."/>
            <person name="Lanjekar V.B."/>
            <person name="Dhakephalkar P.K."/>
            <person name="Dagar S."/>
        </authorList>
    </citation>
    <scope>NUCLEOTIDE SEQUENCE</scope>
    <source>
        <strain evidence="1">XHS1971</strain>
    </source>
</reference>
<gene>
    <name evidence="1" type="ORF">CS063_12865</name>
</gene>
<name>A0AC61DB96_9FIRM</name>
<organism evidence="1 2">
    <name type="scientific">Sporanaerobium hydrogeniformans</name>
    <dbReference type="NCBI Taxonomy" id="3072179"/>
    <lineage>
        <taxon>Bacteria</taxon>
        <taxon>Bacillati</taxon>
        <taxon>Bacillota</taxon>
        <taxon>Clostridia</taxon>
        <taxon>Lachnospirales</taxon>
        <taxon>Lachnospiraceae</taxon>
        <taxon>Sporanaerobium</taxon>
    </lineage>
</organism>
<proteinExistence type="predicted"/>
<dbReference type="EMBL" id="PEDL01000015">
    <property type="protein sequence ID" value="PHV70030.1"/>
    <property type="molecule type" value="Genomic_DNA"/>
</dbReference>
<keyword evidence="2" id="KW-1185">Reference proteome</keyword>